<feature type="compositionally biased region" description="Basic residues" evidence="1">
    <location>
        <begin position="8"/>
        <end position="24"/>
    </location>
</feature>
<comment type="caution">
    <text evidence="2">The sequence shown here is derived from an EMBL/GenBank/DDBJ whole genome shotgun (WGS) entry which is preliminary data.</text>
</comment>
<name>C8PLA9_9BACT</name>
<evidence type="ECO:0000313" key="3">
    <source>
        <dbReference type="Proteomes" id="UP000005709"/>
    </source>
</evidence>
<reference evidence="2 3" key="1">
    <citation type="submission" date="2009-07" db="EMBL/GenBank/DDBJ databases">
        <authorList>
            <person name="Madupu R."/>
            <person name="Sebastian Y."/>
            <person name="Durkin A.S."/>
            <person name="Torralba M."/>
            <person name="Methe B."/>
            <person name="Sutton G.G."/>
            <person name="Strausberg R.L."/>
            <person name="Nelson K.E."/>
        </authorList>
    </citation>
    <scope>NUCLEOTIDE SEQUENCE [LARGE SCALE GENOMIC DNA]</scope>
    <source>
        <strain evidence="2 3">RM3268</strain>
    </source>
</reference>
<dbReference type="AlphaFoldDB" id="C8PLA9"/>
<keyword evidence="3" id="KW-1185">Reference proteome</keyword>
<evidence type="ECO:0000256" key="1">
    <source>
        <dbReference type="SAM" id="MobiDB-lite"/>
    </source>
</evidence>
<gene>
    <name evidence="2" type="ORF">CAMGR0001_1918</name>
</gene>
<protein>
    <submittedName>
        <fullName evidence="2">Uncharacterized protein</fullName>
    </submittedName>
</protein>
<dbReference type="Proteomes" id="UP000005709">
    <property type="component" value="Unassembled WGS sequence"/>
</dbReference>
<dbReference type="EMBL" id="ACYG01000032">
    <property type="protein sequence ID" value="EEV16221.1"/>
    <property type="molecule type" value="Genomic_DNA"/>
</dbReference>
<organism evidence="2 3">
    <name type="scientific">Campylobacter gracilis RM3268</name>
    <dbReference type="NCBI Taxonomy" id="553220"/>
    <lineage>
        <taxon>Bacteria</taxon>
        <taxon>Pseudomonadati</taxon>
        <taxon>Campylobacterota</taxon>
        <taxon>Epsilonproteobacteria</taxon>
        <taxon>Campylobacterales</taxon>
        <taxon>Campylobacteraceae</taxon>
        <taxon>Campylobacter</taxon>
    </lineage>
</organism>
<proteinExistence type="predicted"/>
<accession>C8PLA9</accession>
<feature type="region of interest" description="Disordered" evidence="1">
    <location>
        <begin position="1"/>
        <end position="28"/>
    </location>
</feature>
<sequence>MSSPCPRKTARGRIRPRRKTRKGAKSGSDYVCAAVKF</sequence>
<evidence type="ECO:0000313" key="2">
    <source>
        <dbReference type="EMBL" id="EEV16221.1"/>
    </source>
</evidence>